<dbReference type="InterPro" id="IPR017907">
    <property type="entry name" value="Znf_RING_CS"/>
</dbReference>
<evidence type="ECO:0008006" key="11">
    <source>
        <dbReference type="Google" id="ProtNLM"/>
    </source>
</evidence>
<dbReference type="Gene3D" id="3.30.40.10">
    <property type="entry name" value="Zinc/RING finger domain, C3HC4 (zinc finger)"/>
    <property type="match status" value="2"/>
</dbReference>
<dbReference type="InterPro" id="IPR001841">
    <property type="entry name" value="Znf_RING"/>
</dbReference>
<evidence type="ECO:0000313" key="9">
    <source>
        <dbReference type="EMBL" id="PWN22494.1"/>
    </source>
</evidence>
<dbReference type="RefSeq" id="XP_025349654.1">
    <property type="nucleotide sequence ID" value="XM_025489318.1"/>
</dbReference>
<dbReference type="OrthoDB" id="1630758at2759"/>
<keyword evidence="1 4" id="KW-0479">Metal-binding</keyword>
<evidence type="ECO:0000256" key="2">
    <source>
        <dbReference type="ARBA" id="ARBA00022771"/>
    </source>
</evidence>
<dbReference type="GO" id="GO:0008270">
    <property type="term" value="F:zinc ion binding"/>
    <property type="evidence" value="ECO:0007669"/>
    <property type="project" value="UniProtKB-KW"/>
</dbReference>
<dbReference type="GeneID" id="37011052"/>
<reference evidence="9 10" key="1">
    <citation type="journal article" date="2018" name="Mol. Biol. Evol.">
        <title>Broad Genomic Sampling Reveals a Smut Pathogenic Ancestry of the Fungal Clade Ustilaginomycotina.</title>
        <authorList>
            <person name="Kijpornyongpan T."/>
            <person name="Mondo S.J."/>
            <person name="Barry K."/>
            <person name="Sandor L."/>
            <person name="Lee J."/>
            <person name="Lipzen A."/>
            <person name="Pangilinan J."/>
            <person name="LaButti K."/>
            <person name="Hainaut M."/>
            <person name="Henrissat B."/>
            <person name="Grigoriev I.V."/>
            <person name="Spatafora J.W."/>
            <person name="Aime M.C."/>
        </authorList>
    </citation>
    <scope>NUCLEOTIDE SEQUENCE [LARGE SCALE GENOMIC DNA]</scope>
    <source>
        <strain evidence="9 10">MCA 4718</strain>
    </source>
</reference>
<dbReference type="STRING" id="1684307.A0A316UCA9"/>
<sequence length="629" mass="69352">MRLLPDHPGAVAHPLLAPTRSRNTMDLKTINGGWDRRMTMSIRTSRQTGSNALYVSCTNAWHRGPFYEPWAATSSCSHTFCQHCIRQHHQTLCRDSQRDVENEPLPCPSCRTPNRLSTYSAAQPLIRNLVDSLKVYCPVKTRGCDWTGERESVEHHLAKECDWVWVGEFDGDERFEDPTPTGADIPIDLREEGLRRHKGSRCQCGARVMRRDWENHCNSGCSVIWQRCEHCKVWLQSQEAAESHKATCDAVPIECQHCAENMPRGYLETHELQDCPNIPVSCSMAHFGCSWKGPRGSLGLGEGICGPLERNCHNLTCPFLPLASYLQISNRRLQLLEAENASLKLDASRSKAAMEANEELLRSCVDALGTWCQRSGSVDERRARGAMPEVDSSARRISERGGREHSEDYLAGWPYDAEASFPASLEGQRASRAATSGPLPSSAHRGGESSRLERTINDLVNSISALSTQDATLTSLLHESRRESMYAGVEVARLAEEVASLRHGLHNVARHVQMRQSGWRGGGPSSGPGNGSVNGEEAKSSSAPLTSSSAPSQKVTGEGTLELGMPSLFEPGRGPGMGTLPFLPHGPALPHSPYYHSGYQSHGIPYPPSLPMPMPGVRRYWSGFEQTKL</sequence>
<keyword evidence="5" id="KW-0175">Coiled coil</keyword>
<evidence type="ECO:0000256" key="5">
    <source>
        <dbReference type="SAM" id="Coils"/>
    </source>
</evidence>
<evidence type="ECO:0000256" key="1">
    <source>
        <dbReference type="ARBA" id="ARBA00022723"/>
    </source>
</evidence>
<feature type="domain" description="RING-type" evidence="7">
    <location>
        <begin position="57"/>
        <end position="111"/>
    </location>
</feature>
<evidence type="ECO:0000259" key="7">
    <source>
        <dbReference type="PROSITE" id="PS50089"/>
    </source>
</evidence>
<evidence type="ECO:0000259" key="8">
    <source>
        <dbReference type="PROSITE" id="PS50145"/>
    </source>
</evidence>
<feature type="compositionally biased region" description="Low complexity" evidence="6">
    <location>
        <begin position="533"/>
        <end position="552"/>
    </location>
</feature>
<accession>A0A316UCA9</accession>
<dbReference type="Proteomes" id="UP000245942">
    <property type="component" value="Unassembled WGS sequence"/>
</dbReference>
<dbReference type="PROSITE" id="PS00518">
    <property type="entry name" value="ZF_RING_1"/>
    <property type="match status" value="1"/>
</dbReference>
<gene>
    <name evidence="9" type="ORF">BCV69DRAFT_145463</name>
</gene>
<feature type="region of interest" description="Disordered" evidence="6">
    <location>
        <begin position="426"/>
        <end position="450"/>
    </location>
</feature>
<dbReference type="SUPFAM" id="SSF49599">
    <property type="entry name" value="TRAF domain-like"/>
    <property type="match status" value="1"/>
</dbReference>
<dbReference type="SUPFAM" id="SSF57850">
    <property type="entry name" value="RING/U-box"/>
    <property type="match status" value="1"/>
</dbReference>
<feature type="zinc finger region" description="TRAF-type" evidence="4">
    <location>
        <begin position="243"/>
        <end position="289"/>
    </location>
</feature>
<evidence type="ECO:0000256" key="3">
    <source>
        <dbReference type="ARBA" id="ARBA00022833"/>
    </source>
</evidence>
<keyword evidence="2 4" id="KW-0863">Zinc-finger</keyword>
<dbReference type="EMBL" id="KZ819323">
    <property type="protein sequence ID" value="PWN22494.1"/>
    <property type="molecule type" value="Genomic_DNA"/>
</dbReference>
<organism evidence="9 10">
    <name type="scientific">Pseudomicrostroma glucosiphilum</name>
    <dbReference type="NCBI Taxonomy" id="1684307"/>
    <lineage>
        <taxon>Eukaryota</taxon>
        <taxon>Fungi</taxon>
        <taxon>Dikarya</taxon>
        <taxon>Basidiomycota</taxon>
        <taxon>Ustilaginomycotina</taxon>
        <taxon>Exobasidiomycetes</taxon>
        <taxon>Microstromatales</taxon>
        <taxon>Microstromatales incertae sedis</taxon>
        <taxon>Pseudomicrostroma</taxon>
    </lineage>
</organism>
<dbReference type="PANTHER" id="PTHR10131">
    <property type="entry name" value="TNF RECEPTOR ASSOCIATED FACTOR"/>
    <property type="match status" value="1"/>
</dbReference>
<dbReference type="InterPro" id="IPR013083">
    <property type="entry name" value="Znf_RING/FYVE/PHD"/>
</dbReference>
<protein>
    <recommendedName>
        <fullName evidence="11">RING-type domain-containing protein</fullName>
    </recommendedName>
</protein>
<feature type="region of interest" description="Disordered" evidence="6">
    <location>
        <begin position="516"/>
        <end position="576"/>
    </location>
</feature>
<dbReference type="PROSITE" id="PS50145">
    <property type="entry name" value="ZF_TRAF"/>
    <property type="match status" value="1"/>
</dbReference>
<proteinExistence type="predicted"/>
<dbReference type="AlphaFoldDB" id="A0A316UCA9"/>
<feature type="coiled-coil region" evidence="5">
    <location>
        <begin position="326"/>
        <end position="353"/>
    </location>
</feature>
<feature type="domain" description="TRAF-type" evidence="8">
    <location>
        <begin position="243"/>
        <end position="289"/>
    </location>
</feature>
<dbReference type="PANTHER" id="PTHR10131:SF94">
    <property type="entry name" value="TNF RECEPTOR-ASSOCIATED FACTOR 4"/>
    <property type="match status" value="1"/>
</dbReference>
<dbReference type="PROSITE" id="PS50089">
    <property type="entry name" value="ZF_RING_2"/>
    <property type="match status" value="1"/>
</dbReference>
<keyword evidence="10" id="KW-1185">Reference proteome</keyword>
<evidence type="ECO:0000313" key="10">
    <source>
        <dbReference type="Proteomes" id="UP000245942"/>
    </source>
</evidence>
<evidence type="ECO:0000256" key="4">
    <source>
        <dbReference type="PROSITE-ProRule" id="PRU00207"/>
    </source>
</evidence>
<feature type="region of interest" description="Disordered" evidence="6">
    <location>
        <begin position="380"/>
        <end position="403"/>
    </location>
</feature>
<name>A0A316UCA9_9BASI</name>
<feature type="compositionally biased region" description="Gly residues" evidence="6">
    <location>
        <begin position="519"/>
        <end position="532"/>
    </location>
</feature>
<dbReference type="InterPro" id="IPR001293">
    <property type="entry name" value="Znf_TRAF"/>
</dbReference>
<keyword evidence="3 4" id="KW-0862">Zinc</keyword>
<dbReference type="Pfam" id="PF02176">
    <property type="entry name" value="zf-TRAF"/>
    <property type="match status" value="1"/>
</dbReference>
<feature type="compositionally biased region" description="Basic and acidic residues" evidence="6">
    <location>
        <begin position="392"/>
        <end position="403"/>
    </location>
</feature>
<evidence type="ECO:0000256" key="6">
    <source>
        <dbReference type="SAM" id="MobiDB-lite"/>
    </source>
</evidence>